<sequence length="470" mass="51356">MPSGGLDGNGRRRSSTSSSRLGEGTDSSFASPISRLPFELVHAIVRLASTPDTKPQHGGTVRSWHSYEAAAPFALVCKSWRQPAQAVLYSSVALVGARRARRFADALASSETAAQLARTTTAYLVLGLDRDVEHSHDASRGQLEISELLTEAVQACPAAVHLHIRPLHQDVRARLLPAVVDPKRALVTCILSPRIMAAVHWSGELWRLEDAARLAPTLQNLEQTALMAPLTPPDEGNISPPPPTFGALSLRRVKVHYGYPATVLVAAFSQSPDIELLDLYFESAKPVDKMREAFAASAKSLRHVRYICNPASPDSDNDTDSINSASEDGERAPLFDLVLPSLTRLETLRVSATEISHAALLHLPLTLRRLTIKSYNVGSRFTRPGLVEFLQRDDLAFPDSFTDLVVVDTPEQWHSAAVAEIMDECAKRGVRFVFRNDFEQEGEDESGTEFSSRKSFEEGGMAMPASSQSV</sequence>
<feature type="region of interest" description="Disordered" evidence="1">
    <location>
        <begin position="1"/>
        <end position="28"/>
    </location>
</feature>
<gene>
    <name evidence="2" type="ORF">RHTO0S_03e01882g</name>
</gene>
<proteinExistence type="predicted"/>
<reference evidence="2" key="1">
    <citation type="journal article" date="2014" name="Genome Announc.">
        <title>Draft genome sequence of Rhodosporidium toruloides CECT1137, an oleaginous yeast of biotechnological interest.</title>
        <authorList>
            <person name="Morin N."/>
            <person name="Calcas X."/>
            <person name="Devillers H."/>
            <person name="Durrens P."/>
            <person name="Sherman D.J."/>
            <person name="Nicaud J.-M."/>
            <person name="Neuveglise C."/>
        </authorList>
    </citation>
    <scope>NUCLEOTIDE SEQUENCE</scope>
    <source>
        <strain evidence="2">CECT1137</strain>
    </source>
</reference>
<protein>
    <submittedName>
        <fullName evidence="2">RHTO0S03e01882g1_1</fullName>
    </submittedName>
</protein>
<name>A0A061ATJ0_RHOTO</name>
<dbReference type="AlphaFoldDB" id="A0A061ATJ0"/>
<dbReference type="EMBL" id="LK052938">
    <property type="protein sequence ID" value="CDR38011.1"/>
    <property type="molecule type" value="Genomic_DNA"/>
</dbReference>
<dbReference type="OrthoDB" id="2522283at2759"/>
<evidence type="ECO:0000256" key="1">
    <source>
        <dbReference type="SAM" id="MobiDB-lite"/>
    </source>
</evidence>
<accession>A0A061ATJ0</accession>
<organism evidence="2">
    <name type="scientific">Rhodotorula toruloides</name>
    <name type="common">Yeast</name>
    <name type="synonym">Rhodosporidium toruloides</name>
    <dbReference type="NCBI Taxonomy" id="5286"/>
    <lineage>
        <taxon>Eukaryota</taxon>
        <taxon>Fungi</taxon>
        <taxon>Dikarya</taxon>
        <taxon>Basidiomycota</taxon>
        <taxon>Pucciniomycotina</taxon>
        <taxon>Microbotryomycetes</taxon>
        <taxon>Sporidiobolales</taxon>
        <taxon>Sporidiobolaceae</taxon>
        <taxon>Rhodotorula</taxon>
    </lineage>
</organism>
<evidence type="ECO:0000313" key="2">
    <source>
        <dbReference type="EMBL" id="CDR38011.1"/>
    </source>
</evidence>
<feature type="region of interest" description="Disordered" evidence="1">
    <location>
        <begin position="441"/>
        <end position="470"/>
    </location>
</feature>